<evidence type="ECO:0000259" key="2">
    <source>
        <dbReference type="Pfam" id="PF13240"/>
    </source>
</evidence>
<keyword evidence="1" id="KW-1133">Transmembrane helix</keyword>
<keyword evidence="1" id="KW-0812">Transmembrane</keyword>
<evidence type="ECO:0000313" key="4">
    <source>
        <dbReference type="EMBL" id="AMU87204.1"/>
    </source>
</evidence>
<sequence length="266" mass="29731">MYCTKCGEVLSESDNFCPKCGKDLSQISNNTRGYALAKPIPKYADIHGLSLAVLVTFGLLLIITIGSIISDYMQVEFINHAMTGSSISEADAVANDNRQAIFGMLSFIAIIVVDVLFLIWIHRAHKNLAPLGATELQYSPGWAVGGFFIPVANIFIPYQVTREIWKASAPDYPNYKESNWKNVRLSSVLGWWWALYLINNFVSWVMIRSSGNLDTLADIQAYTVIVLISDVILVPAIISAMGLVWEINNRQTQRCKAKNLLEYNLM</sequence>
<feature type="domain" description="Zinc-ribbon" evidence="2">
    <location>
        <begin position="2"/>
        <end position="24"/>
    </location>
</feature>
<dbReference type="Proteomes" id="UP000249146">
    <property type="component" value="Unassembled WGS sequence"/>
</dbReference>
<feature type="transmembrane region" description="Helical" evidence="1">
    <location>
        <begin position="46"/>
        <end position="69"/>
    </location>
</feature>
<evidence type="ECO:0000256" key="1">
    <source>
        <dbReference type="SAM" id="Phobius"/>
    </source>
</evidence>
<dbReference type="InterPro" id="IPR026870">
    <property type="entry name" value="Zinc_ribbon_dom"/>
</dbReference>
<dbReference type="RefSeq" id="WP_015407305.1">
    <property type="nucleotide sequence ID" value="NZ_CP011127.1"/>
</dbReference>
<dbReference type="AlphaFoldDB" id="A0A142VBL4"/>
<organism evidence="4 6">
    <name type="scientific">Dehalococcoides mccartyi</name>
    <dbReference type="NCBI Taxonomy" id="61435"/>
    <lineage>
        <taxon>Bacteria</taxon>
        <taxon>Bacillati</taxon>
        <taxon>Chloroflexota</taxon>
        <taxon>Dehalococcoidia</taxon>
        <taxon>Dehalococcoidales</taxon>
        <taxon>Dehalococcoidaceae</taxon>
        <taxon>Dehalococcoides</taxon>
    </lineage>
</organism>
<dbReference type="PATRIC" id="fig|61435.8.peg.1369"/>
<dbReference type="InterPro" id="IPR025565">
    <property type="entry name" value="DUF4328"/>
</dbReference>
<dbReference type="Pfam" id="PF14219">
    <property type="entry name" value="DUF4328"/>
    <property type="match status" value="1"/>
</dbReference>
<feature type="domain" description="DUF4328" evidence="3">
    <location>
        <begin position="86"/>
        <end position="248"/>
    </location>
</feature>
<dbReference type="EMBL" id="QGLC01000018">
    <property type="protein sequence ID" value="RAL68940.1"/>
    <property type="molecule type" value="Genomic_DNA"/>
</dbReference>
<accession>A0A142VBL4</accession>
<feature type="transmembrane region" description="Helical" evidence="1">
    <location>
        <begin position="219"/>
        <end position="244"/>
    </location>
</feature>
<evidence type="ECO:0000313" key="5">
    <source>
        <dbReference type="EMBL" id="RAL68940.1"/>
    </source>
</evidence>
<feature type="transmembrane region" description="Helical" evidence="1">
    <location>
        <begin position="141"/>
        <end position="158"/>
    </location>
</feature>
<proteinExistence type="predicted"/>
<feature type="transmembrane region" description="Helical" evidence="1">
    <location>
        <begin position="100"/>
        <end position="121"/>
    </location>
</feature>
<keyword evidence="1" id="KW-0472">Membrane</keyword>
<dbReference type="EMBL" id="CP011127">
    <property type="protein sequence ID" value="AMU87204.1"/>
    <property type="molecule type" value="Genomic_DNA"/>
</dbReference>
<reference evidence="4 6" key="1">
    <citation type="submission" date="2015-03" db="EMBL/GenBank/DDBJ databases">
        <title>Genomic characterization of Dehalococcoides mccartyi strain 11a5, an unusal plasmid-containing chloroethene dechlorinator.</title>
        <authorList>
            <person name="Zhao S."/>
            <person name="Ding C."/>
            <person name="He J."/>
        </authorList>
    </citation>
    <scope>NUCLEOTIDE SEQUENCE [LARGE SCALE GENOMIC DNA]</scope>
    <source>
        <strain evidence="4 6">11a5</strain>
    </source>
</reference>
<evidence type="ECO:0000259" key="3">
    <source>
        <dbReference type="Pfam" id="PF14219"/>
    </source>
</evidence>
<dbReference type="Proteomes" id="UP000076394">
    <property type="component" value="Chromosome"/>
</dbReference>
<protein>
    <submittedName>
        <fullName evidence="4">Putative membrane protein</fullName>
    </submittedName>
</protein>
<evidence type="ECO:0000313" key="7">
    <source>
        <dbReference type="Proteomes" id="UP000249146"/>
    </source>
</evidence>
<feature type="transmembrane region" description="Helical" evidence="1">
    <location>
        <begin position="188"/>
        <end position="207"/>
    </location>
</feature>
<reference evidence="5 7" key="2">
    <citation type="submission" date="2018-05" db="EMBL/GenBank/DDBJ databases">
        <title>Draft genome sequences of Dehalococcoides mccartyi strains RC and KS.</title>
        <authorList>
            <person name="Higgins S.A."/>
            <person name="Padilla-Crespo E."/>
            <person name="Loeffler F.E."/>
        </authorList>
    </citation>
    <scope>NUCLEOTIDE SEQUENCE [LARGE SCALE GENOMIC DNA]</scope>
    <source>
        <strain evidence="5 7">RC</strain>
    </source>
</reference>
<dbReference type="Pfam" id="PF13240">
    <property type="entry name" value="Zn_Ribbon_1"/>
    <property type="match status" value="1"/>
</dbReference>
<name>A0A142VBL4_9CHLR</name>
<evidence type="ECO:0000313" key="6">
    <source>
        <dbReference type="Proteomes" id="UP000076394"/>
    </source>
</evidence>
<dbReference type="OrthoDB" id="762068at2"/>
<gene>
    <name evidence="5" type="ORF">C1G87_1417</name>
    <name evidence="4" type="ORF">Dm11a5_1378</name>
</gene>